<protein>
    <recommendedName>
        <fullName evidence="3">DUF4219 domain-containing protein</fullName>
    </recommendedName>
</protein>
<organism evidence="1 2">
    <name type="scientific">Cajanus cajan</name>
    <name type="common">Pigeon pea</name>
    <name type="synonym">Cajanus indicus</name>
    <dbReference type="NCBI Taxonomy" id="3821"/>
    <lineage>
        <taxon>Eukaryota</taxon>
        <taxon>Viridiplantae</taxon>
        <taxon>Streptophyta</taxon>
        <taxon>Embryophyta</taxon>
        <taxon>Tracheophyta</taxon>
        <taxon>Spermatophyta</taxon>
        <taxon>Magnoliopsida</taxon>
        <taxon>eudicotyledons</taxon>
        <taxon>Gunneridae</taxon>
        <taxon>Pentapetalae</taxon>
        <taxon>rosids</taxon>
        <taxon>fabids</taxon>
        <taxon>Fabales</taxon>
        <taxon>Fabaceae</taxon>
        <taxon>Papilionoideae</taxon>
        <taxon>50 kb inversion clade</taxon>
        <taxon>NPAAA clade</taxon>
        <taxon>indigoferoid/millettioid clade</taxon>
        <taxon>Phaseoleae</taxon>
        <taxon>Cajanus</taxon>
    </lineage>
</organism>
<dbReference type="AlphaFoldDB" id="A0A151R816"/>
<reference evidence="1" key="1">
    <citation type="journal article" date="2012" name="Nat. Biotechnol.">
        <title>Draft genome sequence of pigeonpea (Cajanus cajan), an orphan legume crop of resource-poor farmers.</title>
        <authorList>
            <person name="Varshney R.K."/>
            <person name="Chen W."/>
            <person name="Li Y."/>
            <person name="Bharti A.K."/>
            <person name="Saxena R.K."/>
            <person name="Schlueter J.A."/>
            <person name="Donoghue M.T."/>
            <person name="Azam S."/>
            <person name="Fan G."/>
            <person name="Whaley A.M."/>
            <person name="Farmer A.D."/>
            <person name="Sheridan J."/>
            <person name="Iwata A."/>
            <person name="Tuteja R."/>
            <person name="Penmetsa R.V."/>
            <person name="Wu W."/>
            <person name="Upadhyaya H.D."/>
            <person name="Yang S.P."/>
            <person name="Shah T."/>
            <person name="Saxena K.B."/>
            <person name="Michael T."/>
            <person name="McCombie W.R."/>
            <person name="Yang B."/>
            <person name="Zhang G."/>
            <person name="Yang H."/>
            <person name="Wang J."/>
            <person name="Spillane C."/>
            <person name="Cook D.R."/>
            <person name="May G.D."/>
            <person name="Xu X."/>
            <person name="Jackson S.A."/>
        </authorList>
    </citation>
    <scope>NUCLEOTIDE SEQUENCE [LARGE SCALE GENOMIC DNA]</scope>
</reference>
<keyword evidence="2" id="KW-1185">Reference proteome</keyword>
<accession>A0A151R816</accession>
<proteinExistence type="predicted"/>
<sequence length="75" mass="8776">MASGNDGVFAVPQFSEENYHIWIVKMRSCLKSFALWEYVDQDKEVPPLRANSTITQMKQHEEDIYSTLFFVESNK</sequence>
<name>A0A151R816_CAJCA</name>
<evidence type="ECO:0000313" key="2">
    <source>
        <dbReference type="Proteomes" id="UP000075243"/>
    </source>
</evidence>
<evidence type="ECO:0000313" key="1">
    <source>
        <dbReference type="EMBL" id="KYP38692.1"/>
    </source>
</evidence>
<gene>
    <name evidence="1" type="ORF">KK1_040036</name>
</gene>
<dbReference type="Proteomes" id="UP000075243">
    <property type="component" value="Unassembled WGS sequence"/>
</dbReference>
<evidence type="ECO:0008006" key="3">
    <source>
        <dbReference type="Google" id="ProtNLM"/>
    </source>
</evidence>
<dbReference type="EMBL" id="KQ483974">
    <property type="protein sequence ID" value="KYP38692.1"/>
    <property type="molecule type" value="Genomic_DNA"/>
</dbReference>
<dbReference type="Gramene" id="C.cajan_41162.t">
    <property type="protein sequence ID" value="C.cajan_41162.t.cds1"/>
    <property type="gene ID" value="C.cajan_41162"/>
</dbReference>